<feature type="chain" id="PRO_5042072637" evidence="1">
    <location>
        <begin position="22"/>
        <end position="186"/>
    </location>
</feature>
<organism evidence="2 3">
    <name type="scientific">Biomphalaria pfeifferi</name>
    <name type="common">Bloodfluke planorb</name>
    <name type="synonym">Freshwater snail</name>
    <dbReference type="NCBI Taxonomy" id="112525"/>
    <lineage>
        <taxon>Eukaryota</taxon>
        <taxon>Metazoa</taxon>
        <taxon>Spiralia</taxon>
        <taxon>Lophotrochozoa</taxon>
        <taxon>Mollusca</taxon>
        <taxon>Gastropoda</taxon>
        <taxon>Heterobranchia</taxon>
        <taxon>Euthyneura</taxon>
        <taxon>Panpulmonata</taxon>
        <taxon>Hygrophila</taxon>
        <taxon>Lymnaeoidea</taxon>
        <taxon>Planorbidae</taxon>
        <taxon>Biomphalaria</taxon>
    </lineage>
</organism>
<feature type="signal peptide" evidence="1">
    <location>
        <begin position="1"/>
        <end position="21"/>
    </location>
</feature>
<protein>
    <submittedName>
        <fullName evidence="2">Uncharacterized protein</fullName>
    </submittedName>
</protein>
<name>A0AAD8CBK5_BIOPF</name>
<keyword evidence="3" id="KW-1185">Reference proteome</keyword>
<evidence type="ECO:0000256" key="1">
    <source>
        <dbReference type="SAM" id="SignalP"/>
    </source>
</evidence>
<dbReference type="EMBL" id="JASAOG010000003">
    <property type="protein sequence ID" value="KAK0069045.1"/>
    <property type="molecule type" value="Genomic_DNA"/>
</dbReference>
<evidence type="ECO:0000313" key="3">
    <source>
        <dbReference type="Proteomes" id="UP001233172"/>
    </source>
</evidence>
<keyword evidence="1" id="KW-0732">Signal</keyword>
<dbReference type="AlphaFoldDB" id="A0AAD8CBK5"/>
<gene>
    <name evidence="2" type="ORF">Bpfe_001227</name>
</gene>
<dbReference type="Proteomes" id="UP001233172">
    <property type="component" value="Unassembled WGS sequence"/>
</dbReference>
<evidence type="ECO:0000313" key="2">
    <source>
        <dbReference type="EMBL" id="KAK0069045.1"/>
    </source>
</evidence>
<sequence length="186" mass="21282">MKQLFFFWIVSHLFIFNQAQSELCDSNDANRTIVATLGTSINFSVCVVANISNPQFPILKNLHSKRYSESLWKVGFKATDFRILWVGPTFNNYSFRYFTSAYDVSPIRSSSQIKKYKLRGLSKSLLILETLLICVLQKVKKNTEISVTFDTERNVRDQMKSNVLLKQIDSGNILISYAVNVSISTD</sequence>
<reference evidence="2" key="1">
    <citation type="journal article" date="2023" name="PLoS Negl. Trop. Dis.">
        <title>A genome sequence for Biomphalaria pfeifferi, the major vector snail for the human-infecting parasite Schistosoma mansoni.</title>
        <authorList>
            <person name="Bu L."/>
            <person name="Lu L."/>
            <person name="Laidemitt M.R."/>
            <person name="Zhang S.M."/>
            <person name="Mutuku M."/>
            <person name="Mkoji G."/>
            <person name="Steinauer M."/>
            <person name="Loker E.S."/>
        </authorList>
    </citation>
    <scope>NUCLEOTIDE SEQUENCE</scope>
    <source>
        <strain evidence="2">KasaAsao</strain>
    </source>
</reference>
<proteinExistence type="predicted"/>
<accession>A0AAD8CBK5</accession>
<comment type="caution">
    <text evidence="2">The sequence shown here is derived from an EMBL/GenBank/DDBJ whole genome shotgun (WGS) entry which is preliminary data.</text>
</comment>
<reference evidence="2" key="2">
    <citation type="submission" date="2023-04" db="EMBL/GenBank/DDBJ databases">
        <authorList>
            <person name="Bu L."/>
            <person name="Lu L."/>
            <person name="Laidemitt M.R."/>
            <person name="Zhang S.M."/>
            <person name="Mutuku M."/>
            <person name="Mkoji G."/>
            <person name="Steinauer M."/>
            <person name="Loker E.S."/>
        </authorList>
    </citation>
    <scope>NUCLEOTIDE SEQUENCE</scope>
    <source>
        <strain evidence="2">KasaAsao</strain>
        <tissue evidence="2">Whole Snail</tissue>
    </source>
</reference>